<name>A0ACB9H1Q1_CICIN</name>
<evidence type="ECO:0000313" key="1">
    <source>
        <dbReference type="EMBL" id="KAI3789674.1"/>
    </source>
</evidence>
<accession>A0ACB9H1Q1</accession>
<dbReference type="Proteomes" id="UP001055811">
    <property type="component" value="Linkage Group LG01"/>
</dbReference>
<reference evidence="1 2" key="2">
    <citation type="journal article" date="2022" name="Mol. Ecol. Resour.">
        <title>The genomes of chicory, endive, great burdock and yacon provide insights into Asteraceae paleo-polyploidization history and plant inulin production.</title>
        <authorList>
            <person name="Fan W."/>
            <person name="Wang S."/>
            <person name="Wang H."/>
            <person name="Wang A."/>
            <person name="Jiang F."/>
            <person name="Liu H."/>
            <person name="Zhao H."/>
            <person name="Xu D."/>
            <person name="Zhang Y."/>
        </authorList>
    </citation>
    <scope>NUCLEOTIDE SEQUENCE [LARGE SCALE GENOMIC DNA]</scope>
    <source>
        <strain evidence="2">cv. Punajuju</strain>
        <tissue evidence="1">Leaves</tissue>
    </source>
</reference>
<organism evidence="1 2">
    <name type="scientific">Cichorium intybus</name>
    <name type="common">Chicory</name>
    <dbReference type="NCBI Taxonomy" id="13427"/>
    <lineage>
        <taxon>Eukaryota</taxon>
        <taxon>Viridiplantae</taxon>
        <taxon>Streptophyta</taxon>
        <taxon>Embryophyta</taxon>
        <taxon>Tracheophyta</taxon>
        <taxon>Spermatophyta</taxon>
        <taxon>Magnoliopsida</taxon>
        <taxon>eudicotyledons</taxon>
        <taxon>Gunneridae</taxon>
        <taxon>Pentapetalae</taxon>
        <taxon>asterids</taxon>
        <taxon>campanulids</taxon>
        <taxon>Asterales</taxon>
        <taxon>Asteraceae</taxon>
        <taxon>Cichorioideae</taxon>
        <taxon>Cichorieae</taxon>
        <taxon>Cichoriinae</taxon>
        <taxon>Cichorium</taxon>
    </lineage>
</organism>
<dbReference type="EMBL" id="CM042009">
    <property type="protein sequence ID" value="KAI3789674.1"/>
    <property type="molecule type" value="Genomic_DNA"/>
</dbReference>
<gene>
    <name evidence="1" type="ORF">L2E82_02476</name>
</gene>
<reference evidence="2" key="1">
    <citation type="journal article" date="2022" name="Mol. Ecol. Resour.">
        <title>The genomes of chicory, endive, great burdock and yacon provide insights into Asteraceae palaeo-polyploidization history and plant inulin production.</title>
        <authorList>
            <person name="Fan W."/>
            <person name="Wang S."/>
            <person name="Wang H."/>
            <person name="Wang A."/>
            <person name="Jiang F."/>
            <person name="Liu H."/>
            <person name="Zhao H."/>
            <person name="Xu D."/>
            <person name="Zhang Y."/>
        </authorList>
    </citation>
    <scope>NUCLEOTIDE SEQUENCE [LARGE SCALE GENOMIC DNA]</scope>
    <source>
        <strain evidence="2">cv. Punajuju</strain>
    </source>
</reference>
<keyword evidence="2" id="KW-1185">Reference proteome</keyword>
<protein>
    <submittedName>
        <fullName evidence="1">Uncharacterized protein</fullName>
    </submittedName>
</protein>
<evidence type="ECO:0000313" key="2">
    <source>
        <dbReference type="Proteomes" id="UP001055811"/>
    </source>
</evidence>
<comment type="caution">
    <text evidence="1">The sequence shown here is derived from an EMBL/GenBank/DDBJ whole genome shotgun (WGS) entry which is preliminary data.</text>
</comment>
<proteinExistence type="predicted"/>
<sequence length="95" mass="10973">MNETIPFYVLGLRVAEEPESRIMNDEERRWKQNGILLFNKLTKRISYLHPKSKVVSSAMKGRDLRQDMGITVTATKIADFMADLLASIWKAIIDF</sequence>